<feature type="transmembrane region" description="Helical" evidence="1">
    <location>
        <begin position="107"/>
        <end position="127"/>
    </location>
</feature>
<dbReference type="EMBL" id="JBHSZG010000001">
    <property type="protein sequence ID" value="MFC7135747.1"/>
    <property type="molecule type" value="Genomic_DNA"/>
</dbReference>
<evidence type="ECO:0000256" key="1">
    <source>
        <dbReference type="SAM" id="Phobius"/>
    </source>
</evidence>
<comment type="caution">
    <text evidence="2">The sequence shown here is derived from an EMBL/GenBank/DDBJ whole genome shotgun (WGS) entry which is preliminary data.</text>
</comment>
<keyword evidence="1" id="KW-0472">Membrane</keyword>
<reference evidence="2 3" key="1">
    <citation type="journal article" date="2019" name="Int. J. Syst. Evol. Microbiol.">
        <title>The Global Catalogue of Microorganisms (GCM) 10K type strain sequencing project: providing services to taxonomists for standard genome sequencing and annotation.</title>
        <authorList>
            <consortium name="The Broad Institute Genomics Platform"/>
            <consortium name="The Broad Institute Genome Sequencing Center for Infectious Disease"/>
            <person name="Wu L."/>
            <person name="Ma J."/>
        </authorList>
    </citation>
    <scope>NUCLEOTIDE SEQUENCE [LARGE SCALE GENOMIC DNA]</scope>
    <source>
        <strain evidence="2 3">DT92</strain>
    </source>
</reference>
<dbReference type="Proteomes" id="UP001596368">
    <property type="component" value="Unassembled WGS sequence"/>
</dbReference>
<protein>
    <submittedName>
        <fullName evidence="2">Uncharacterized protein</fullName>
    </submittedName>
</protein>
<gene>
    <name evidence="2" type="ORF">ACFQRB_02340</name>
</gene>
<organism evidence="2 3">
    <name type="scientific">Halobaculum litoreum</name>
    <dbReference type="NCBI Taxonomy" id="3031998"/>
    <lineage>
        <taxon>Archaea</taxon>
        <taxon>Methanobacteriati</taxon>
        <taxon>Methanobacteriota</taxon>
        <taxon>Stenosarchaea group</taxon>
        <taxon>Halobacteria</taxon>
        <taxon>Halobacteriales</taxon>
        <taxon>Haloferacaceae</taxon>
        <taxon>Halobaculum</taxon>
    </lineage>
</organism>
<feature type="transmembrane region" description="Helical" evidence="1">
    <location>
        <begin position="12"/>
        <end position="31"/>
    </location>
</feature>
<keyword evidence="1" id="KW-0812">Transmembrane</keyword>
<dbReference type="AlphaFoldDB" id="A0ABD5XKU5"/>
<name>A0ABD5XKU5_9EURY</name>
<accession>A0ABD5XKU5</accession>
<dbReference type="GeneID" id="81122936"/>
<keyword evidence="1" id="KW-1133">Transmembrane helix</keyword>
<evidence type="ECO:0000313" key="2">
    <source>
        <dbReference type="EMBL" id="MFC7135747.1"/>
    </source>
</evidence>
<sequence>MDRGRALAYARVGVAYPVATVVVAAGGARLLGWDVGLVVLALSMVAAAGLVTVFAGETGGMRPSEADAGREQHRGFLGLDDGAGFLAGTSGERATGVARSRRARLRVYAAGLFVLCVALVFLLGGAVPVP</sequence>
<keyword evidence="3" id="KW-1185">Reference proteome</keyword>
<evidence type="ECO:0000313" key="3">
    <source>
        <dbReference type="Proteomes" id="UP001596368"/>
    </source>
</evidence>
<proteinExistence type="predicted"/>
<feature type="transmembrane region" description="Helical" evidence="1">
    <location>
        <begin position="37"/>
        <end position="55"/>
    </location>
</feature>
<dbReference type="RefSeq" id="WP_284012886.1">
    <property type="nucleotide sequence ID" value="NZ_CP126156.1"/>
</dbReference>